<evidence type="ECO:0000313" key="6">
    <source>
        <dbReference type="Proteomes" id="UP000184375"/>
    </source>
</evidence>
<evidence type="ECO:0000259" key="4">
    <source>
        <dbReference type="Pfam" id="PF00881"/>
    </source>
</evidence>
<dbReference type="InterPro" id="IPR000415">
    <property type="entry name" value="Nitroreductase-like"/>
</dbReference>
<evidence type="ECO:0000313" key="5">
    <source>
        <dbReference type="EMBL" id="SHM37142.1"/>
    </source>
</evidence>
<keyword evidence="1" id="KW-0285">Flavoprotein</keyword>
<dbReference type="InterPro" id="IPR029479">
    <property type="entry name" value="Nitroreductase"/>
</dbReference>
<dbReference type="GO" id="GO:0016491">
    <property type="term" value="F:oxidoreductase activity"/>
    <property type="evidence" value="ECO:0007669"/>
    <property type="project" value="UniProtKB-KW"/>
</dbReference>
<dbReference type="SUPFAM" id="SSF55469">
    <property type="entry name" value="FMN-dependent nitroreductase-like"/>
    <property type="match status" value="1"/>
</dbReference>
<feature type="domain" description="Nitroreductase" evidence="4">
    <location>
        <begin position="12"/>
        <end position="189"/>
    </location>
</feature>
<keyword evidence="6" id="KW-1185">Reference proteome</keyword>
<dbReference type="Pfam" id="PF00881">
    <property type="entry name" value="Nitroreductase"/>
    <property type="match status" value="1"/>
</dbReference>
<dbReference type="Proteomes" id="UP000184375">
    <property type="component" value="Unassembled WGS sequence"/>
</dbReference>
<dbReference type="PANTHER" id="PTHR23026:SF90">
    <property type="entry name" value="IODOTYROSINE DEIODINASE 1"/>
    <property type="match status" value="1"/>
</dbReference>
<dbReference type="Gene3D" id="3.40.109.10">
    <property type="entry name" value="NADH Oxidase"/>
    <property type="match status" value="1"/>
</dbReference>
<evidence type="ECO:0000256" key="2">
    <source>
        <dbReference type="ARBA" id="ARBA00022643"/>
    </source>
</evidence>
<organism evidence="5 6">
    <name type="scientific">Caldanaerovirga acetigignens</name>
    <dbReference type="NCBI Taxonomy" id="447595"/>
    <lineage>
        <taxon>Bacteria</taxon>
        <taxon>Bacillati</taxon>
        <taxon>Bacillota</taxon>
        <taxon>Clostridia</taxon>
        <taxon>Thermosediminibacterales</taxon>
        <taxon>Thermosediminibacteraceae</taxon>
        <taxon>Caldanaerovirga</taxon>
    </lineage>
</organism>
<gene>
    <name evidence="5" type="ORF">SAMN05660826_00889</name>
</gene>
<name>A0A1M7I8Q1_9FIRM</name>
<evidence type="ECO:0000256" key="1">
    <source>
        <dbReference type="ARBA" id="ARBA00022630"/>
    </source>
</evidence>
<sequence>MEKKDVFFQVVADRRSIRNFTKDKISEEDLKLILESARLAPSGENAQPWRFIVVKDEERKKFLARISKNGSGRRFTGEFLSKQMQERFKSLQDEEKKLAAFKKLTSGDVSAFVSEGDVIIIVIGRKDVWDLPYDTSAAIENMLLTVTSLDLGACWVIAPCIDVRDEEKLREYFEIPDEYKVVSIISIGKPSRIPNPRPRIPLKDLVFNEKFGEPYYNE</sequence>
<dbReference type="STRING" id="447595.SAMN05660826_00889"/>
<reference evidence="6" key="1">
    <citation type="submission" date="2016-11" db="EMBL/GenBank/DDBJ databases">
        <authorList>
            <person name="Varghese N."/>
            <person name="Submissions S."/>
        </authorList>
    </citation>
    <scope>NUCLEOTIDE SEQUENCE [LARGE SCALE GENOMIC DNA]</scope>
    <source>
        <strain evidence="6">DSM 18802</strain>
    </source>
</reference>
<dbReference type="EMBL" id="FRCR01000004">
    <property type="protein sequence ID" value="SHM37142.1"/>
    <property type="molecule type" value="Genomic_DNA"/>
</dbReference>
<dbReference type="AlphaFoldDB" id="A0A1M7I8Q1"/>
<protein>
    <submittedName>
        <fullName evidence="5">Nitroreductase</fullName>
    </submittedName>
</protein>
<dbReference type="OrthoDB" id="9812105at2"/>
<dbReference type="PANTHER" id="PTHR23026">
    <property type="entry name" value="NADPH NITROREDUCTASE"/>
    <property type="match status" value="1"/>
</dbReference>
<dbReference type="RefSeq" id="WP_073255256.1">
    <property type="nucleotide sequence ID" value="NZ_FRCR01000004.1"/>
</dbReference>
<keyword evidence="3" id="KW-0560">Oxidoreductase</keyword>
<evidence type="ECO:0000256" key="3">
    <source>
        <dbReference type="ARBA" id="ARBA00023002"/>
    </source>
</evidence>
<keyword evidence="2" id="KW-0288">FMN</keyword>
<dbReference type="InterPro" id="IPR050627">
    <property type="entry name" value="Nitroreductase/BluB"/>
</dbReference>
<proteinExistence type="predicted"/>
<accession>A0A1M7I8Q1</accession>